<feature type="non-terminal residue" evidence="1">
    <location>
        <position position="72"/>
    </location>
</feature>
<name>A0A0B6Y973_9EUPU</name>
<dbReference type="EMBL" id="HACG01005869">
    <property type="protein sequence ID" value="CEK52734.1"/>
    <property type="molecule type" value="Transcribed_RNA"/>
</dbReference>
<protein>
    <submittedName>
        <fullName evidence="1">Uncharacterized protein</fullName>
    </submittedName>
</protein>
<reference evidence="1" key="1">
    <citation type="submission" date="2014-12" db="EMBL/GenBank/DDBJ databases">
        <title>Insight into the proteome of Arion vulgaris.</title>
        <authorList>
            <person name="Aradska J."/>
            <person name="Bulat T."/>
            <person name="Smidak R."/>
            <person name="Sarate P."/>
            <person name="Gangsoo J."/>
            <person name="Sialana F."/>
            <person name="Bilban M."/>
            <person name="Lubec G."/>
        </authorList>
    </citation>
    <scope>NUCLEOTIDE SEQUENCE</scope>
    <source>
        <tissue evidence="1">Skin</tissue>
    </source>
</reference>
<proteinExistence type="predicted"/>
<sequence length="72" mass="8193">CHYWRSLRWIVLVIEMDGACRDLFDVRGCQIRRTELIMLTNVGCVLLRSIAMNADVVRAPGICASSFFVFAL</sequence>
<accession>A0A0B6Y973</accession>
<organism evidence="1">
    <name type="scientific">Arion vulgaris</name>
    <dbReference type="NCBI Taxonomy" id="1028688"/>
    <lineage>
        <taxon>Eukaryota</taxon>
        <taxon>Metazoa</taxon>
        <taxon>Spiralia</taxon>
        <taxon>Lophotrochozoa</taxon>
        <taxon>Mollusca</taxon>
        <taxon>Gastropoda</taxon>
        <taxon>Heterobranchia</taxon>
        <taxon>Euthyneura</taxon>
        <taxon>Panpulmonata</taxon>
        <taxon>Eupulmonata</taxon>
        <taxon>Stylommatophora</taxon>
        <taxon>Helicina</taxon>
        <taxon>Arionoidea</taxon>
        <taxon>Arionidae</taxon>
        <taxon>Arion</taxon>
    </lineage>
</organism>
<evidence type="ECO:0000313" key="1">
    <source>
        <dbReference type="EMBL" id="CEK52734.1"/>
    </source>
</evidence>
<dbReference type="AlphaFoldDB" id="A0A0B6Y973"/>
<feature type="non-terminal residue" evidence="1">
    <location>
        <position position="1"/>
    </location>
</feature>
<gene>
    <name evidence="1" type="primary">ORF17847</name>
</gene>